<evidence type="ECO:0000313" key="2">
    <source>
        <dbReference type="Proteomes" id="UP000235672"/>
    </source>
</evidence>
<proteinExistence type="predicted"/>
<dbReference type="Proteomes" id="UP000235672">
    <property type="component" value="Unassembled WGS sequence"/>
</dbReference>
<name>A0A2J6QLM4_9HELO</name>
<dbReference type="AlphaFoldDB" id="A0A2J6QLM4"/>
<gene>
    <name evidence="1" type="ORF">NA56DRAFT_226886</name>
</gene>
<sequence>MRVPKSIFSQVSIALLCQGSSSGHYHPVDCPVAHRKNVRSRSSTMKLPFQWYLFAVSSIFRSEFRLLSFLAILTRFT</sequence>
<reference evidence="1" key="1">
    <citation type="submission" date="2016-05" db="EMBL/GenBank/DDBJ databases">
        <title>A degradative enzymes factory behind the ericoid mycorrhizal symbiosis.</title>
        <authorList>
            <consortium name="DOE Joint Genome Institute"/>
            <person name="Martino E."/>
            <person name="Morin E."/>
            <person name="Grelet G."/>
            <person name="Kuo A."/>
            <person name="Kohler A."/>
            <person name="Daghino S."/>
            <person name="Barry K."/>
            <person name="Choi C."/>
            <person name="Cichocki N."/>
            <person name="Clum A."/>
            <person name="Copeland A."/>
            <person name="Hainaut M."/>
            <person name="Haridas S."/>
            <person name="Labutti K."/>
            <person name="Lindquist E."/>
            <person name="Lipzen A."/>
            <person name="Khouja H.-R."/>
            <person name="Murat C."/>
            <person name="Ohm R."/>
            <person name="Olson A."/>
            <person name="Spatafora J."/>
            <person name="Veneault-Fourrey C."/>
            <person name="Henrissat B."/>
            <person name="Grigoriev I."/>
            <person name="Martin F."/>
            <person name="Perotto S."/>
        </authorList>
    </citation>
    <scope>NUCLEOTIDE SEQUENCE [LARGE SCALE GENOMIC DNA]</scope>
    <source>
        <strain evidence="1">UAMH 7357</strain>
    </source>
</reference>
<keyword evidence="2" id="KW-1185">Reference proteome</keyword>
<evidence type="ECO:0000313" key="1">
    <source>
        <dbReference type="EMBL" id="PMD27164.1"/>
    </source>
</evidence>
<dbReference type="EMBL" id="KZ613466">
    <property type="protein sequence ID" value="PMD27164.1"/>
    <property type="molecule type" value="Genomic_DNA"/>
</dbReference>
<protein>
    <submittedName>
        <fullName evidence="1">Uncharacterized protein</fullName>
    </submittedName>
</protein>
<accession>A0A2J6QLM4</accession>
<organism evidence="1 2">
    <name type="scientific">Hyaloscypha hepaticicola</name>
    <dbReference type="NCBI Taxonomy" id="2082293"/>
    <lineage>
        <taxon>Eukaryota</taxon>
        <taxon>Fungi</taxon>
        <taxon>Dikarya</taxon>
        <taxon>Ascomycota</taxon>
        <taxon>Pezizomycotina</taxon>
        <taxon>Leotiomycetes</taxon>
        <taxon>Helotiales</taxon>
        <taxon>Hyaloscyphaceae</taxon>
        <taxon>Hyaloscypha</taxon>
    </lineage>
</organism>